<protein>
    <submittedName>
        <fullName evidence="2">Endonuclease, Uma2 family (Restriction endonuclease fold)</fullName>
    </submittedName>
</protein>
<name>A0A1G7T9L8_9FIRM</name>
<accession>A0A1G7T9L8</accession>
<dbReference type="InterPro" id="IPR011335">
    <property type="entry name" value="Restrct_endonuc-II-like"/>
</dbReference>
<dbReference type="InterPro" id="IPR012296">
    <property type="entry name" value="Nuclease_put_TT1808"/>
</dbReference>
<dbReference type="PANTHER" id="PTHR36558">
    <property type="entry name" value="GLR1098 PROTEIN"/>
    <property type="match status" value="1"/>
</dbReference>
<dbReference type="CDD" id="cd06260">
    <property type="entry name" value="DUF820-like"/>
    <property type="match status" value="1"/>
</dbReference>
<keyword evidence="2" id="KW-0540">Nuclease</keyword>
<dbReference type="STRING" id="1121419.SAMN05443529_102131"/>
<organism evidence="2 3">
    <name type="scientific">Desulfosporosinus hippei DSM 8344</name>
    <dbReference type="NCBI Taxonomy" id="1121419"/>
    <lineage>
        <taxon>Bacteria</taxon>
        <taxon>Bacillati</taxon>
        <taxon>Bacillota</taxon>
        <taxon>Clostridia</taxon>
        <taxon>Eubacteriales</taxon>
        <taxon>Desulfitobacteriaceae</taxon>
        <taxon>Desulfosporosinus</taxon>
    </lineage>
</organism>
<keyword evidence="2" id="KW-0378">Hydrolase</keyword>
<evidence type="ECO:0000313" key="3">
    <source>
        <dbReference type="Proteomes" id="UP000198656"/>
    </source>
</evidence>
<dbReference type="InterPro" id="IPR008538">
    <property type="entry name" value="Uma2"/>
</dbReference>
<dbReference type="RefSeq" id="WP_092329409.1">
    <property type="nucleotide sequence ID" value="NZ_FNCP01000002.1"/>
</dbReference>
<evidence type="ECO:0000259" key="1">
    <source>
        <dbReference type="Pfam" id="PF05685"/>
    </source>
</evidence>
<sequence>MPLPNEKGDYSFADYLTWSEDERWEIIDGIAYMQSAPSPVHQEISGGLFAQFYSYLLDKSCKVYHAPFCVKLITDAVKTNEEIKNVVEPDITIVCDRSKIDDKGYNGVPDMIVEIISPSSIKMDRLIKFNKYEKVGVKEYWIVEPEGKLVNVFILQEDKRYGRPDVYTEDDKVKVSIFPDLFINLKPIFDRIDL</sequence>
<dbReference type="Proteomes" id="UP000198656">
    <property type="component" value="Unassembled WGS sequence"/>
</dbReference>
<dbReference type="Gene3D" id="3.90.1570.10">
    <property type="entry name" value="tt1808, chain A"/>
    <property type="match status" value="1"/>
</dbReference>
<feature type="domain" description="Putative restriction endonuclease" evidence="1">
    <location>
        <begin position="13"/>
        <end position="184"/>
    </location>
</feature>
<evidence type="ECO:0000313" key="2">
    <source>
        <dbReference type="EMBL" id="SDG31300.1"/>
    </source>
</evidence>
<dbReference type="Pfam" id="PF05685">
    <property type="entry name" value="Uma2"/>
    <property type="match status" value="1"/>
</dbReference>
<proteinExistence type="predicted"/>
<dbReference type="PANTHER" id="PTHR36558:SF1">
    <property type="entry name" value="RESTRICTION ENDONUCLEASE DOMAIN-CONTAINING PROTEIN-RELATED"/>
    <property type="match status" value="1"/>
</dbReference>
<dbReference type="AlphaFoldDB" id="A0A1G7T9L8"/>
<dbReference type="EMBL" id="FNCP01000002">
    <property type="protein sequence ID" value="SDG31300.1"/>
    <property type="molecule type" value="Genomic_DNA"/>
</dbReference>
<reference evidence="3" key="1">
    <citation type="submission" date="2016-10" db="EMBL/GenBank/DDBJ databases">
        <authorList>
            <person name="Varghese N."/>
            <person name="Submissions S."/>
        </authorList>
    </citation>
    <scope>NUCLEOTIDE SEQUENCE [LARGE SCALE GENOMIC DNA]</scope>
    <source>
        <strain evidence="3">DSM 8344</strain>
    </source>
</reference>
<gene>
    <name evidence="2" type="ORF">SAMN05443529_102131</name>
</gene>
<keyword evidence="3" id="KW-1185">Reference proteome</keyword>
<keyword evidence="2" id="KW-0255">Endonuclease</keyword>
<dbReference type="GO" id="GO:0004519">
    <property type="term" value="F:endonuclease activity"/>
    <property type="evidence" value="ECO:0007669"/>
    <property type="project" value="UniProtKB-KW"/>
</dbReference>
<dbReference type="OrthoDB" id="9798254at2"/>
<dbReference type="SUPFAM" id="SSF52980">
    <property type="entry name" value="Restriction endonuclease-like"/>
    <property type="match status" value="1"/>
</dbReference>